<comment type="similarity">
    <text evidence="1">Belongs to the four-carbon acid sugar kinase family.</text>
</comment>
<keyword evidence="6" id="KW-0119">Carbohydrate metabolism</keyword>
<keyword evidence="5" id="KW-0067">ATP-binding</keyword>
<reference evidence="15 16" key="1">
    <citation type="submission" date="2017-06" db="EMBL/GenBank/DDBJ databases">
        <authorList>
            <person name="Kim H.J."/>
            <person name="Triplett B.A."/>
        </authorList>
    </citation>
    <scope>NUCLEOTIDE SEQUENCE [LARGE SCALE GENOMIC DNA]</scope>
    <source>
        <strain evidence="15 16">DSM 29339</strain>
    </source>
</reference>
<evidence type="ECO:0000256" key="5">
    <source>
        <dbReference type="ARBA" id="ARBA00022840"/>
    </source>
</evidence>
<evidence type="ECO:0000256" key="7">
    <source>
        <dbReference type="ARBA" id="ARBA00035898"/>
    </source>
</evidence>
<keyword evidence="4" id="KW-0418">Kinase</keyword>
<comment type="catalytic activity">
    <reaction evidence="7">
        <text>3-dehydro-L-erythronate + ATP = 3-dehydro-4-O-phospho-L-erythronate + ADP + H(+)</text>
        <dbReference type="Rhea" id="RHEA:52552"/>
        <dbReference type="ChEBI" id="CHEBI:15378"/>
        <dbReference type="ChEBI" id="CHEBI:30616"/>
        <dbReference type="ChEBI" id="CHEBI:136592"/>
        <dbReference type="ChEBI" id="CHEBI:136670"/>
        <dbReference type="ChEBI" id="CHEBI:456216"/>
        <dbReference type="EC" id="2.7.1.217"/>
    </reaction>
</comment>
<dbReference type="InterPro" id="IPR050007">
    <property type="entry name" value="OtnK"/>
</dbReference>
<gene>
    <name evidence="15" type="ORF">SAMN05421757_11093</name>
</gene>
<feature type="domain" description="Four-carbon acid sugar kinase nucleotide binding" evidence="14">
    <location>
        <begin position="246"/>
        <end position="399"/>
    </location>
</feature>
<evidence type="ECO:0000313" key="15">
    <source>
        <dbReference type="EMBL" id="SNT31237.1"/>
    </source>
</evidence>
<dbReference type="InterPro" id="IPR042213">
    <property type="entry name" value="NBD_C_sf"/>
</dbReference>
<dbReference type="EC" id="2.7.1.217" evidence="10"/>
<dbReference type="InterPro" id="IPR031475">
    <property type="entry name" value="NBD_C"/>
</dbReference>
<dbReference type="EMBL" id="FZOY01000010">
    <property type="protein sequence ID" value="SNT31237.1"/>
    <property type="molecule type" value="Genomic_DNA"/>
</dbReference>
<dbReference type="InterPro" id="IPR010737">
    <property type="entry name" value="4-carb_acid_sugar_kinase_N"/>
</dbReference>
<evidence type="ECO:0000313" key="16">
    <source>
        <dbReference type="Proteomes" id="UP000198426"/>
    </source>
</evidence>
<proteinExistence type="inferred from homology"/>
<feature type="domain" description="Four-carbon acid sugar kinase N-terminal" evidence="13">
    <location>
        <begin position="3"/>
        <end position="223"/>
    </location>
</feature>
<protein>
    <recommendedName>
        <fullName evidence="11">3-oxo-tetronate kinase</fullName>
        <ecNumber evidence="10">2.7.1.217</ecNumber>
    </recommendedName>
    <alternativeName>
        <fullName evidence="12">3-dehydrotetronate 4-kinase</fullName>
    </alternativeName>
</protein>
<dbReference type="SUPFAM" id="SSF142764">
    <property type="entry name" value="YgbK-like"/>
    <property type="match status" value="1"/>
</dbReference>
<evidence type="ECO:0000256" key="8">
    <source>
        <dbReference type="ARBA" id="ARBA00036346"/>
    </source>
</evidence>
<dbReference type="Pfam" id="PF17042">
    <property type="entry name" value="NBD_C"/>
    <property type="match status" value="1"/>
</dbReference>
<evidence type="ECO:0000259" key="13">
    <source>
        <dbReference type="Pfam" id="PF07005"/>
    </source>
</evidence>
<dbReference type="NCBIfam" id="NF043035">
    <property type="entry name" value="OxoTetrKin"/>
    <property type="match status" value="1"/>
</dbReference>
<evidence type="ECO:0000256" key="12">
    <source>
        <dbReference type="ARBA" id="ARBA00041377"/>
    </source>
</evidence>
<dbReference type="OrthoDB" id="191465at2"/>
<keyword evidence="3" id="KW-0547">Nucleotide-binding</keyword>
<evidence type="ECO:0000256" key="2">
    <source>
        <dbReference type="ARBA" id="ARBA00022679"/>
    </source>
</evidence>
<organism evidence="15 16">
    <name type="scientific">Tropicimonas sediminicola</name>
    <dbReference type="NCBI Taxonomy" id="1031541"/>
    <lineage>
        <taxon>Bacteria</taxon>
        <taxon>Pseudomonadati</taxon>
        <taxon>Pseudomonadota</taxon>
        <taxon>Alphaproteobacteria</taxon>
        <taxon>Rhodobacterales</taxon>
        <taxon>Roseobacteraceae</taxon>
        <taxon>Tropicimonas</taxon>
    </lineage>
</organism>
<name>A0A239LKP1_9RHOB</name>
<keyword evidence="16" id="KW-1185">Reference proteome</keyword>
<dbReference type="AlphaFoldDB" id="A0A239LKP1"/>
<dbReference type="InterPro" id="IPR037051">
    <property type="entry name" value="4-carb_acid_sugar_kinase_N_sf"/>
</dbReference>
<keyword evidence="2" id="KW-0808">Transferase</keyword>
<dbReference type="Proteomes" id="UP000198426">
    <property type="component" value="Unassembled WGS sequence"/>
</dbReference>
<evidence type="ECO:0000256" key="11">
    <source>
        <dbReference type="ARBA" id="ARBA00039461"/>
    </source>
</evidence>
<evidence type="ECO:0000256" key="9">
    <source>
        <dbReference type="ARBA" id="ARBA00037335"/>
    </source>
</evidence>
<evidence type="ECO:0000256" key="4">
    <source>
        <dbReference type="ARBA" id="ARBA00022777"/>
    </source>
</evidence>
<sequence length="410" mass="42241">MKIGVVADDFTGASDIGLTLAEGGFRVSQFIGVPDVPAEAALDAGVIALKSRTAPVAEAVAQSVAACDWLLAQGAQQIVLKVCSTFDSTPHGNIGPVLEALAERIGEDQVLVCPAFPENGRSVYQGHLFVADRLLSESGMQNHPLTPMTDPDLRRVLAAQTGWDIAHVPALSVWQGAAAIQAAIPEARAMVIVDAVRDEDLRVIGQAARNRRLLCGGSGIAIGLPSNFGARPAAPSWEPVDGPGIVLSGSCSIATRGQVETYAAQAPSLQIEAEAAVAGEVDIDALADWAVAQTTPPLLFSSADPDEVRAAQRALGQERVAEAIEAVFARLAQALVARGTSRIVVAGGETSGAVVAALGPQVLEIGPRIAPGVPLMRLPGQPARALALKSGNFGGPDFFSRALDLMAASS</sequence>
<dbReference type="Gene3D" id="3.40.50.10840">
    <property type="entry name" value="Putative sugar-binding, N-terminal domain"/>
    <property type="match status" value="1"/>
</dbReference>
<dbReference type="Pfam" id="PF07005">
    <property type="entry name" value="SBD_N"/>
    <property type="match status" value="1"/>
</dbReference>
<evidence type="ECO:0000259" key="14">
    <source>
        <dbReference type="Pfam" id="PF17042"/>
    </source>
</evidence>
<evidence type="ECO:0000256" key="3">
    <source>
        <dbReference type="ARBA" id="ARBA00022741"/>
    </source>
</evidence>
<evidence type="ECO:0000256" key="10">
    <source>
        <dbReference type="ARBA" id="ARBA00039095"/>
    </source>
</evidence>
<dbReference type="RefSeq" id="WP_089235030.1">
    <property type="nucleotide sequence ID" value="NZ_FZOY01000010.1"/>
</dbReference>
<dbReference type="GO" id="GO:0005524">
    <property type="term" value="F:ATP binding"/>
    <property type="evidence" value="ECO:0007669"/>
    <property type="project" value="UniProtKB-KW"/>
</dbReference>
<dbReference type="GO" id="GO:0016301">
    <property type="term" value="F:kinase activity"/>
    <property type="evidence" value="ECO:0007669"/>
    <property type="project" value="UniProtKB-KW"/>
</dbReference>
<evidence type="ECO:0000256" key="6">
    <source>
        <dbReference type="ARBA" id="ARBA00023277"/>
    </source>
</evidence>
<accession>A0A239LKP1</accession>
<evidence type="ECO:0000256" key="1">
    <source>
        <dbReference type="ARBA" id="ARBA00005715"/>
    </source>
</evidence>
<comment type="catalytic activity">
    <reaction evidence="8">
        <text>3-dehydro-D-erythronate + ATP = 3-dehydro-4-O-phospho-D-erythronate + ADP + H(+)</text>
        <dbReference type="Rhea" id="RHEA:52556"/>
        <dbReference type="ChEBI" id="CHEBI:15378"/>
        <dbReference type="ChEBI" id="CHEBI:30616"/>
        <dbReference type="ChEBI" id="CHEBI:57958"/>
        <dbReference type="ChEBI" id="CHEBI:136593"/>
        <dbReference type="ChEBI" id="CHEBI:456216"/>
        <dbReference type="EC" id="2.7.1.217"/>
    </reaction>
</comment>
<comment type="function">
    <text evidence="9">Catalyzes the ATP-dependent phosphorylation of 3-oxo-tetronate to 3-oxo-tetronate 4-phosphate.</text>
</comment>
<dbReference type="Gene3D" id="3.40.980.20">
    <property type="entry name" value="Four-carbon acid sugar kinase, nucleotide binding domain"/>
    <property type="match status" value="1"/>
</dbReference>